<feature type="transmembrane region" description="Helical" evidence="1">
    <location>
        <begin position="143"/>
        <end position="170"/>
    </location>
</feature>
<dbReference type="PATRIC" id="fig|1613.112.peg.445"/>
<feature type="transmembrane region" description="Helical" evidence="1">
    <location>
        <begin position="12"/>
        <end position="32"/>
    </location>
</feature>
<feature type="transmembrane region" description="Helical" evidence="1">
    <location>
        <begin position="373"/>
        <end position="392"/>
    </location>
</feature>
<evidence type="ECO:0000313" key="3">
    <source>
        <dbReference type="Proteomes" id="UP000094714"/>
    </source>
</evidence>
<reference evidence="2 3" key="1">
    <citation type="submission" date="2016-09" db="EMBL/GenBank/DDBJ databases">
        <title>Genome Sequence of the Lactobacillus fermentum strain NCC2970 (CNCM I-5068).</title>
        <authorList>
            <person name="Barretto C."/>
            <person name="Ngom-Bru C."/>
            <person name="Genevaz A."/>
            <person name="Fournier C."/>
            <person name="Moine D."/>
            <person name="Kassam M."/>
            <person name="Iltis A."/>
            <person name="Sagory-Zalkind P."/>
            <person name="Faucherand G."/>
            <person name="Descombes P."/>
            <person name="Duboux S."/>
        </authorList>
    </citation>
    <scope>NUCLEOTIDE SEQUENCE [LARGE SCALE GENOMIC DNA]</scope>
    <source>
        <strain evidence="2 3">NCC2970</strain>
    </source>
</reference>
<gene>
    <name evidence="2" type="ORF">LACFE_CDS0423</name>
</gene>
<feature type="transmembrane region" description="Helical" evidence="1">
    <location>
        <begin position="344"/>
        <end position="361"/>
    </location>
</feature>
<feature type="transmembrane region" description="Helical" evidence="1">
    <location>
        <begin position="281"/>
        <end position="300"/>
    </location>
</feature>
<name>A0A1D7ZVK3_LIMFE</name>
<evidence type="ECO:0000313" key="2">
    <source>
        <dbReference type="EMBL" id="AOR73895.1"/>
    </source>
</evidence>
<protein>
    <recommendedName>
        <fullName evidence="4">Membrane protein 6-pyruvoyl-tetrahydropterin synthase-related domain-containing protein</fullName>
    </recommendedName>
</protein>
<evidence type="ECO:0008006" key="4">
    <source>
        <dbReference type="Google" id="ProtNLM"/>
    </source>
</evidence>
<evidence type="ECO:0000256" key="1">
    <source>
        <dbReference type="SAM" id="Phobius"/>
    </source>
</evidence>
<keyword evidence="1" id="KW-0812">Transmembrane</keyword>
<organism evidence="2 3">
    <name type="scientific">Limosilactobacillus fermentum</name>
    <name type="common">Lactobacillus fermentum</name>
    <dbReference type="NCBI Taxonomy" id="1613"/>
    <lineage>
        <taxon>Bacteria</taxon>
        <taxon>Bacillati</taxon>
        <taxon>Bacillota</taxon>
        <taxon>Bacilli</taxon>
        <taxon>Lactobacillales</taxon>
        <taxon>Lactobacillaceae</taxon>
        <taxon>Limosilactobacillus</taxon>
    </lineage>
</organism>
<accession>A0A1D7ZVK3</accession>
<feature type="transmembrane region" description="Helical" evidence="1">
    <location>
        <begin position="227"/>
        <end position="246"/>
    </location>
</feature>
<keyword evidence="1" id="KW-1133">Transmembrane helix</keyword>
<feature type="transmembrane region" description="Helical" evidence="1">
    <location>
        <begin position="552"/>
        <end position="573"/>
    </location>
</feature>
<proteinExistence type="predicted"/>
<dbReference type="EMBL" id="CP017151">
    <property type="protein sequence ID" value="AOR73895.1"/>
    <property type="molecule type" value="Genomic_DNA"/>
</dbReference>
<dbReference type="Proteomes" id="UP000094714">
    <property type="component" value="Chromosome"/>
</dbReference>
<keyword evidence="1" id="KW-0472">Membrane</keyword>
<sequence length="582" mass="65885">MMKKIEKYKYRSDLVAIFIFLVVTFTMTYPLWHSHQLFIANDWSFHVSRVEEIYDNLKDGHLFTYIATHTFQKTGVANFLFYPTIFLYPWALLRFIFSPVTAFYGWYALINFCTLVIAYLCAKKVSNSSIKAILASLLYTLMPYHMFVGTGVFGEFVAMTFIPMVILGGYELFFADDHRWQLLAIGLALVSYCHILSTLLCIEILSILFIISLFAKKWSNIDRIKALLKSVVLTISLVAMMVGPFVSDYIGQKISSTDSEINFNMILKLKDFIFSSFSGSYGQNLGFVLVIALLTGYIYFNNRFVITVWLLGSTLALVTTDFFPWEKLQNIVPALGVIQFPYRYLSYAGLFLALIASEAIGSSILKLEKRKQLVAMVAVLVVAAVYPLSVLHTRDWRTDSSLDTISIKVQQSGPQGTPVAYKVNNQTYSEIFSHGVLYGEADYFPKQSWGGNSAAYYGIVINNPKLRSIIDSYAYIDGQKTKISKKSGPNKLEMSLNDVKGKKINLPVVAYRNTYLQVNGKNVNYQKSSRGTVQFTSQSKKVNIVVGFKPSMIMIIGYIVSSLGWLFVLLMLIRSLRSKIKQ</sequence>
<feature type="transmembrane region" description="Helical" evidence="1">
    <location>
        <begin position="307"/>
        <end position="324"/>
    </location>
</feature>
<feature type="transmembrane region" description="Helical" evidence="1">
    <location>
        <begin position="103"/>
        <end position="122"/>
    </location>
</feature>
<dbReference type="AlphaFoldDB" id="A0A1D7ZVK3"/>
<feature type="transmembrane region" description="Helical" evidence="1">
    <location>
        <begin position="182"/>
        <end position="215"/>
    </location>
</feature>